<gene>
    <name evidence="7" type="ORF">STH12_04291</name>
</gene>
<keyword evidence="7" id="KW-0614">Plasmid</keyword>
<keyword evidence="5" id="KW-0184">Conjugation</keyword>
<geneLocation type="plasmid" evidence="8">
    <name>psth1</name>
</geneLocation>
<keyword evidence="4" id="KW-0963">Cytoplasm</keyword>
<keyword evidence="8" id="KW-1185">Reference proteome</keyword>
<name>A0ABM7DXH7_9GAMM</name>
<evidence type="ECO:0000313" key="8">
    <source>
        <dbReference type="Proteomes" id="UP000278437"/>
    </source>
</evidence>
<evidence type="ECO:0000256" key="3">
    <source>
        <dbReference type="ARBA" id="ARBA00020541"/>
    </source>
</evidence>
<dbReference type="Pfam" id="PF05509">
    <property type="entry name" value="TraY"/>
    <property type="match status" value="1"/>
</dbReference>
<dbReference type="InterPro" id="IPR008876">
    <property type="entry name" value="TraY"/>
</dbReference>
<accession>A0ABM7DXH7</accession>
<dbReference type="Proteomes" id="UP000278437">
    <property type="component" value="Plasmid pSTH1"/>
</dbReference>
<evidence type="ECO:0000313" key="7">
    <source>
        <dbReference type="EMBL" id="AZQ13317.1"/>
    </source>
</evidence>
<evidence type="ECO:0000256" key="4">
    <source>
        <dbReference type="ARBA" id="ARBA00022490"/>
    </source>
</evidence>
<organism evidence="7 8">
    <name type="scientific">Shewanella khirikhana</name>
    <dbReference type="NCBI Taxonomy" id="1965282"/>
    <lineage>
        <taxon>Bacteria</taxon>
        <taxon>Pseudomonadati</taxon>
        <taxon>Pseudomonadota</taxon>
        <taxon>Gammaproteobacteria</taxon>
        <taxon>Alteromonadales</taxon>
        <taxon>Shewanellaceae</taxon>
        <taxon>Shewanella</taxon>
    </lineage>
</organism>
<sequence>MTGPEYKDLVVTIRMVARNFKLLEESAKASNRDLEHEAEMRLSDHLIKYRKIEVRGTVTKR</sequence>
<dbReference type="EMBL" id="CP020374">
    <property type="protein sequence ID" value="AZQ13317.1"/>
    <property type="molecule type" value="Genomic_DNA"/>
</dbReference>
<evidence type="ECO:0000256" key="5">
    <source>
        <dbReference type="ARBA" id="ARBA00022971"/>
    </source>
</evidence>
<comment type="similarity">
    <text evidence="2">Belongs to the TraY family.</text>
</comment>
<evidence type="ECO:0000256" key="1">
    <source>
        <dbReference type="ARBA" id="ARBA00004496"/>
    </source>
</evidence>
<protein>
    <recommendedName>
        <fullName evidence="3">Relaxosome protein TraY</fullName>
    </recommendedName>
</protein>
<keyword evidence="6" id="KW-0238">DNA-binding</keyword>
<evidence type="ECO:0000256" key="6">
    <source>
        <dbReference type="ARBA" id="ARBA00023125"/>
    </source>
</evidence>
<proteinExistence type="inferred from homology"/>
<comment type="subcellular location">
    <subcellularLocation>
        <location evidence="1">Cytoplasm</location>
    </subcellularLocation>
</comment>
<evidence type="ECO:0000256" key="2">
    <source>
        <dbReference type="ARBA" id="ARBA00007183"/>
    </source>
</evidence>
<reference evidence="7 8" key="1">
    <citation type="submission" date="2017-03" db="EMBL/GenBank/DDBJ databases">
        <title>Full genome sequence of a non-lethal Shewanella isolate that potentiates virulence of Vibio parahaemolyticus causing acute hepatopancreatic necrosis disease (AHPND) in shrimp.</title>
        <authorList>
            <person name="Prachumwat A."/>
            <person name="Sritunyalucksana K."/>
        </authorList>
    </citation>
    <scope>NUCLEOTIDE SEQUENCE [LARGE SCALE GENOMIC DNA]</scope>
    <source>
        <strain evidence="7 8">TH2012</strain>
        <plasmid evidence="8">psth1</plasmid>
    </source>
</reference>